<sequence>MSDCCKFSPPIKEDIHMKIIYITFASAVLFNSPSLAYNPLFSSFPPIYWVYNSPTATTWLKLENQFNPLYLMTSSFWFTQHGNSAQQLTNLALITSNGAVSGNFSIEGVQTNYWLDRGQGQIEITATTHEHLLITAYLFDVNGQEKAQTATLINNRTKNLILLLDNIVAGNYRLVIKALATDHQTAIKTFHITLADIVPQTR</sequence>
<protein>
    <submittedName>
        <fullName evidence="1">Exported protein</fullName>
    </submittedName>
</protein>
<dbReference type="EnsemblBacteria" id="AAS62735">
    <property type="protein sequence ID" value="AAS62735"/>
    <property type="gene ID" value="YP_2538"/>
</dbReference>
<dbReference type="Proteomes" id="UP000001019">
    <property type="component" value="Chromosome"/>
</dbReference>
<evidence type="ECO:0000313" key="2">
    <source>
        <dbReference type="Proteomes" id="UP000001019"/>
    </source>
</evidence>
<evidence type="ECO:0000313" key="1">
    <source>
        <dbReference type="EMBL" id="AAS62735.1"/>
    </source>
</evidence>
<dbReference type="Gene3D" id="2.60.40.2550">
    <property type="match status" value="1"/>
</dbReference>
<reference evidence="2" key="1">
    <citation type="journal article" date="2004" name="DNA Res.">
        <title>Complete genome sequence of Yersinia pestis strain 91001, an isolate avirulent to humans.</title>
        <authorList>
            <person name="Song Y."/>
            <person name="Tong Z."/>
            <person name="Wang J."/>
            <person name="Wang L."/>
            <person name="Guo Z."/>
            <person name="Han Y."/>
            <person name="Zhang J."/>
            <person name="Pei D."/>
            <person name="Zhou D."/>
            <person name="Qin H."/>
            <person name="Pang X."/>
            <person name="Han Y."/>
            <person name="Zhai J."/>
            <person name="Li M."/>
            <person name="Cui B."/>
            <person name="Qi Z."/>
            <person name="Jin L."/>
            <person name="Dai R."/>
            <person name="Chen F."/>
            <person name="Li S."/>
            <person name="Ye C."/>
            <person name="Du Z."/>
            <person name="Lin W."/>
            <person name="Wang J."/>
            <person name="Yu J."/>
            <person name="Yang H."/>
            <person name="Wang J."/>
            <person name="Huang P."/>
            <person name="Yang R."/>
        </authorList>
    </citation>
    <scope>NUCLEOTIDE SEQUENCE [LARGE SCALE GENOMIC DNA]</scope>
    <source>
        <strain evidence="2">91001 / Biovar Mediaevalis</strain>
    </source>
</reference>
<proteinExistence type="predicted"/>
<dbReference type="AlphaFoldDB" id="A0A0H2W6R9"/>
<dbReference type="KEGG" id="ypm:YP_2538"/>
<organism evidence="1 2">
    <name type="scientific">Yersinia pestis</name>
    <dbReference type="NCBI Taxonomy" id="632"/>
    <lineage>
        <taxon>Bacteria</taxon>
        <taxon>Pseudomonadati</taxon>
        <taxon>Pseudomonadota</taxon>
        <taxon>Gammaproteobacteria</taxon>
        <taxon>Enterobacterales</taxon>
        <taxon>Yersiniaceae</taxon>
        <taxon>Yersinia</taxon>
    </lineage>
</organism>
<gene>
    <name evidence="1" type="ordered locus">YP_2538</name>
</gene>
<accession>A0A0H2W6R9</accession>
<dbReference type="EMBL" id="AE017042">
    <property type="protein sequence ID" value="AAS62735.1"/>
    <property type="molecule type" value="Genomic_DNA"/>
</dbReference>
<dbReference type="HOGENOM" id="CLU_126624_0_0_6"/>
<name>A0A0H2W6R9_YERPE</name>